<protein>
    <submittedName>
        <fullName evidence="1">Uncharacterized protein</fullName>
    </submittedName>
</protein>
<organism evidence="1 2">
    <name type="scientific">Aliiroseovarius sediminilitoris</name>
    <dbReference type="NCBI Taxonomy" id="1173584"/>
    <lineage>
        <taxon>Bacteria</taxon>
        <taxon>Pseudomonadati</taxon>
        <taxon>Pseudomonadota</taxon>
        <taxon>Alphaproteobacteria</taxon>
        <taxon>Rhodobacterales</taxon>
        <taxon>Paracoccaceae</taxon>
        <taxon>Aliiroseovarius</taxon>
    </lineage>
</organism>
<dbReference type="Proteomes" id="UP000199650">
    <property type="component" value="Unassembled WGS sequence"/>
</dbReference>
<proteinExistence type="predicted"/>
<name>A0A1I0QJY4_9RHOB</name>
<reference evidence="1 2" key="1">
    <citation type="submission" date="2016-10" db="EMBL/GenBank/DDBJ databases">
        <authorList>
            <person name="de Groot N.N."/>
        </authorList>
    </citation>
    <scope>NUCLEOTIDE SEQUENCE [LARGE SCALE GENOMIC DNA]</scope>
    <source>
        <strain evidence="1 2">DSM 29439</strain>
    </source>
</reference>
<dbReference type="AlphaFoldDB" id="A0A1I0QJY4"/>
<gene>
    <name evidence="1" type="ORF">SAMN05444851_2623</name>
</gene>
<evidence type="ECO:0000313" key="1">
    <source>
        <dbReference type="EMBL" id="SEW27291.1"/>
    </source>
</evidence>
<dbReference type="EMBL" id="FOJB01000001">
    <property type="protein sequence ID" value="SEW27291.1"/>
    <property type="molecule type" value="Genomic_DNA"/>
</dbReference>
<sequence>MMKEDVVELEKWHDKRDMWAQELVEIDKDLETEEDEGNCKLLLDDKAHAQKILGMINQVLDAIGY</sequence>
<evidence type="ECO:0000313" key="2">
    <source>
        <dbReference type="Proteomes" id="UP000199650"/>
    </source>
</evidence>
<keyword evidence="2" id="KW-1185">Reference proteome</keyword>
<accession>A0A1I0QJY4</accession>